<keyword evidence="1" id="KW-1133">Transmembrane helix</keyword>
<evidence type="ECO:0000313" key="3">
    <source>
        <dbReference type="Proteomes" id="UP000283090"/>
    </source>
</evidence>
<dbReference type="Proteomes" id="UP000283090">
    <property type="component" value="Unassembled WGS sequence"/>
</dbReference>
<gene>
    <name evidence="2" type="ORF">DFL_008412</name>
</gene>
<keyword evidence="1" id="KW-0812">Transmembrane</keyword>
<accession>A0A436ZNU3</accession>
<protein>
    <submittedName>
        <fullName evidence="2">Uncharacterized protein</fullName>
    </submittedName>
</protein>
<organism evidence="2 3">
    <name type="scientific">Arthrobotrys flagrans</name>
    <name type="common">Nematode-trapping fungus</name>
    <name type="synonym">Trichothecium flagrans</name>
    <dbReference type="NCBI Taxonomy" id="97331"/>
    <lineage>
        <taxon>Eukaryota</taxon>
        <taxon>Fungi</taxon>
        <taxon>Dikarya</taxon>
        <taxon>Ascomycota</taxon>
        <taxon>Pezizomycotina</taxon>
        <taxon>Orbiliomycetes</taxon>
        <taxon>Orbiliales</taxon>
        <taxon>Orbiliaceae</taxon>
        <taxon>Arthrobotrys</taxon>
    </lineage>
</organism>
<dbReference type="EMBL" id="SAEB01000012">
    <property type="protein sequence ID" value="RVD80516.1"/>
    <property type="molecule type" value="Genomic_DNA"/>
</dbReference>
<feature type="transmembrane region" description="Helical" evidence="1">
    <location>
        <begin position="349"/>
        <end position="367"/>
    </location>
</feature>
<reference evidence="2 3" key="1">
    <citation type="submission" date="2019-01" db="EMBL/GenBank/DDBJ databases">
        <title>Intercellular communication is required for trap formation in the nematode-trapping fungus Duddingtonia flagrans.</title>
        <authorList>
            <person name="Youssar L."/>
            <person name="Wernet V."/>
            <person name="Hensel N."/>
            <person name="Hildebrandt H.-G."/>
            <person name="Fischer R."/>
        </authorList>
    </citation>
    <scope>NUCLEOTIDE SEQUENCE [LARGE SCALE GENOMIC DNA]</scope>
    <source>
        <strain evidence="2 3">CBS H-5679</strain>
    </source>
</reference>
<dbReference type="OrthoDB" id="10405038at2759"/>
<feature type="transmembrane region" description="Helical" evidence="1">
    <location>
        <begin position="308"/>
        <end position="329"/>
    </location>
</feature>
<comment type="caution">
    <text evidence="2">The sequence shown here is derived from an EMBL/GenBank/DDBJ whole genome shotgun (WGS) entry which is preliminary data.</text>
</comment>
<dbReference type="AlphaFoldDB" id="A0A436ZNU3"/>
<name>A0A436ZNU3_ARTFL</name>
<keyword evidence="3" id="KW-1185">Reference proteome</keyword>
<sequence length="464" mass="50684">MPEGLPPLKIKLLVVETGFTSHADFESVQDRLDALFVTTSGWRSVVNVVNGASEHEIVFTHRTMSVPDSYETAAVCSAIVRSLADDLCNHRSCLSLKAVSKNVKNIRYMPYTSSQSDLQKHFNRHFILFALRSTVGDVFFEDMDADAQSFSGRNRQKWFLGPLQVGVFLSDFLDLFDKLASLLPLEVILPQSQSSAPNKEAILLQMLKHGAKYAPALRATCTAGIGDLDKNGIQTELVEADTTVRAAMEEACNKLQQLLPIISTQNLDISQLDNSVQEINNKLTQSVRALQKARGIATKESDRNLGNLIACIAGGGIIIVAGFGIFIYGPAAGGVLAVEFAGMLVAESLGFGGFAAGTSLAVVGGVINKIKKNNADKYLKGLDDLYMRSIDIYSFLALAILRSTGKLDDDDEKFVNFALDYAATFEGADVIGEWKQPEYISSRIERASRHLRRSLETFKTLSVV</sequence>
<evidence type="ECO:0000256" key="1">
    <source>
        <dbReference type="SAM" id="Phobius"/>
    </source>
</evidence>
<keyword evidence="1" id="KW-0472">Membrane</keyword>
<dbReference type="GeneID" id="93590723"/>
<proteinExistence type="predicted"/>
<evidence type="ECO:0000313" key="2">
    <source>
        <dbReference type="EMBL" id="RVD80516.1"/>
    </source>
</evidence>
<dbReference type="VEuPathDB" id="FungiDB:DFL_008412"/>
<dbReference type="RefSeq" id="XP_067486060.1">
    <property type="nucleotide sequence ID" value="XM_067638142.1"/>
</dbReference>